<keyword evidence="2" id="KW-1185">Reference proteome</keyword>
<evidence type="ECO:0000313" key="2">
    <source>
        <dbReference type="Proteomes" id="UP001597051"/>
    </source>
</evidence>
<dbReference type="EMBL" id="JBHTIZ010000044">
    <property type="protein sequence ID" value="MFD0985185.1"/>
    <property type="molecule type" value="Genomic_DNA"/>
</dbReference>
<reference evidence="2" key="1">
    <citation type="journal article" date="2019" name="Int. J. Syst. Evol. Microbiol.">
        <title>The Global Catalogue of Microorganisms (GCM) 10K type strain sequencing project: providing services to taxonomists for standard genome sequencing and annotation.</title>
        <authorList>
            <consortium name="The Broad Institute Genomics Platform"/>
            <consortium name="The Broad Institute Genome Sequencing Center for Infectious Disease"/>
            <person name="Wu L."/>
            <person name="Ma J."/>
        </authorList>
    </citation>
    <scope>NUCLEOTIDE SEQUENCE [LARGE SCALE GENOMIC DNA]</scope>
    <source>
        <strain evidence="2">CECT 7649</strain>
    </source>
</reference>
<protein>
    <submittedName>
        <fullName evidence="1">Uncharacterized protein</fullName>
    </submittedName>
</protein>
<proteinExistence type="predicted"/>
<comment type="caution">
    <text evidence="1">The sequence shown here is derived from an EMBL/GenBank/DDBJ whole genome shotgun (WGS) entry which is preliminary data.</text>
</comment>
<gene>
    <name evidence="1" type="ORF">ACFQ0S_11945</name>
</gene>
<accession>A0ABW3J426</accession>
<organism evidence="1 2">
    <name type="scientific">Flavobacterium myungsuense</name>
    <dbReference type="NCBI Taxonomy" id="651823"/>
    <lineage>
        <taxon>Bacteria</taxon>
        <taxon>Pseudomonadati</taxon>
        <taxon>Bacteroidota</taxon>
        <taxon>Flavobacteriia</taxon>
        <taxon>Flavobacteriales</taxon>
        <taxon>Flavobacteriaceae</taxon>
        <taxon>Flavobacterium</taxon>
    </lineage>
</organism>
<evidence type="ECO:0000313" key="1">
    <source>
        <dbReference type="EMBL" id="MFD0985185.1"/>
    </source>
</evidence>
<name>A0ABW3J426_9FLAO</name>
<sequence>MLYFDLFKWGNHIAFMRWFAWELGANNPSPVGPGLFHFLQ</sequence>
<dbReference type="RefSeq" id="WP_379758739.1">
    <property type="nucleotide sequence ID" value="NZ_JBHSYB010000065.1"/>
</dbReference>
<dbReference type="Proteomes" id="UP001597051">
    <property type="component" value="Unassembled WGS sequence"/>
</dbReference>